<feature type="transmembrane region" description="Helical" evidence="8">
    <location>
        <begin position="321"/>
        <end position="339"/>
    </location>
</feature>
<dbReference type="STRING" id="596151.DesfrDRAFT_3824"/>
<dbReference type="InterPro" id="IPR038731">
    <property type="entry name" value="RgtA/B/C-like"/>
</dbReference>
<keyword evidence="6 8" id="KW-1133">Transmembrane helix</keyword>
<dbReference type="EMBL" id="AECZ01000044">
    <property type="protein sequence ID" value="EFL49424.1"/>
    <property type="molecule type" value="Genomic_DNA"/>
</dbReference>
<evidence type="ECO:0000256" key="6">
    <source>
        <dbReference type="ARBA" id="ARBA00022989"/>
    </source>
</evidence>
<dbReference type="Proteomes" id="UP000006250">
    <property type="component" value="Unassembled WGS sequence"/>
</dbReference>
<dbReference type="GO" id="GO:0005886">
    <property type="term" value="C:plasma membrane"/>
    <property type="evidence" value="ECO:0007669"/>
    <property type="project" value="UniProtKB-SubCell"/>
</dbReference>
<evidence type="ECO:0000256" key="3">
    <source>
        <dbReference type="ARBA" id="ARBA00022676"/>
    </source>
</evidence>
<reference evidence="10 11" key="1">
    <citation type="submission" date="2010-08" db="EMBL/GenBank/DDBJ databases">
        <title>The draft genome of Desulfovibrio fructosovorans JJ.</title>
        <authorList>
            <consortium name="US DOE Joint Genome Institute (JGI-PGF)"/>
            <person name="Lucas S."/>
            <person name="Copeland A."/>
            <person name="Lapidus A."/>
            <person name="Cheng J.-F."/>
            <person name="Bruce D."/>
            <person name="Goodwin L."/>
            <person name="Pitluck S."/>
            <person name="Land M.L."/>
            <person name="Hauser L."/>
            <person name="Chang Y.-J."/>
            <person name="Jeffries C."/>
            <person name="Wall J.D."/>
            <person name="Stahl D.A."/>
            <person name="Arkin A.P."/>
            <person name="Dehal P."/>
            <person name="Stolyar S.M."/>
            <person name="Hazen T.C."/>
            <person name="Woyke T.J."/>
        </authorList>
    </citation>
    <scope>NUCLEOTIDE SEQUENCE [LARGE SCALE GENOMIC DNA]</scope>
    <source>
        <strain evidence="10 11">JJ</strain>
    </source>
</reference>
<evidence type="ECO:0000256" key="2">
    <source>
        <dbReference type="ARBA" id="ARBA00022475"/>
    </source>
</evidence>
<feature type="domain" description="Glycosyltransferase RgtA/B/C/D-like" evidence="9">
    <location>
        <begin position="73"/>
        <end position="202"/>
    </location>
</feature>
<comment type="caution">
    <text evidence="10">The sequence shown here is derived from an EMBL/GenBank/DDBJ whole genome shotgun (WGS) entry which is preliminary data.</text>
</comment>
<feature type="transmembrane region" description="Helical" evidence="8">
    <location>
        <begin position="176"/>
        <end position="209"/>
    </location>
</feature>
<organism evidence="10 11">
    <name type="scientific">Solidesulfovibrio fructosivorans JJ]</name>
    <dbReference type="NCBI Taxonomy" id="596151"/>
    <lineage>
        <taxon>Bacteria</taxon>
        <taxon>Pseudomonadati</taxon>
        <taxon>Thermodesulfobacteriota</taxon>
        <taxon>Desulfovibrionia</taxon>
        <taxon>Desulfovibrionales</taxon>
        <taxon>Desulfovibrionaceae</taxon>
        <taxon>Solidesulfovibrio</taxon>
    </lineage>
</organism>
<keyword evidence="4 10" id="KW-0808">Transferase</keyword>
<comment type="subcellular location">
    <subcellularLocation>
        <location evidence="1">Cell membrane</location>
        <topology evidence="1">Multi-pass membrane protein</topology>
    </subcellularLocation>
</comment>
<evidence type="ECO:0000313" key="11">
    <source>
        <dbReference type="Proteomes" id="UP000006250"/>
    </source>
</evidence>
<protein>
    <submittedName>
        <fullName evidence="10">Glycosyl transferase family 39</fullName>
    </submittedName>
</protein>
<feature type="transmembrane region" description="Helical" evidence="8">
    <location>
        <begin position="298"/>
        <end position="314"/>
    </location>
</feature>
<evidence type="ECO:0000256" key="4">
    <source>
        <dbReference type="ARBA" id="ARBA00022679"/>
    </source>
</evidence>
<evidence type="ECO:0000256" key="1">
    <source>
        <dbReference type="ARBA" id="ARBA00004651"/>
    </source>
</evidence>
<evidence type="ECO:0000259" key="9">
    <source>
        <dbReference type="Pfam" id="PF13231"/>
    </source>
</evidence>
<keyword evidence="7 8" id="KW-0472">Membrane</keyword>
<evidence type="ECO:0000256" key="7">
    <source>
        <dbReference type="ARBA" id="ARBA00023136"/>
    </source>
</evidence>
<feature type="transmembrane region" description="Helical" evidence="8">
    <location>
        <begin position="382"/>
        <end position="406"/>
    </location>
</feature>
<sequence length="968" mass="103043">MSGKKTGTLRPDAAGWIALALGLCALALRLYALGAPSASFYDELTTLARSLAPTLGKVFDAARWQYPPYIDFQPPLYYLVVHAAIGLGHTDFFARLPAALSGAASVPLLYLVGRRLGGKAVGIFAAAALAVNLHHVDVSQQTRLYAFYGFASLGALWALLRALGKNDGKRRTVTAWALYGLFLAIGLYTSYLAGTWLVAGLALTLPALVRPARFPDVRSDEGDGPPAPHRRRGLILGCLLASLAALFLFWPWLAATSGMRGYLLAAAAPDRPALGAALSRVFAAFSSQYAAFTGRPELPWLLAGPALLGLVAGLCTRERRFATVAAVLWFAALFLPVWFKANATHHFQTRYVLPCLFPVLILAGMLPAALCDRLPRNLPGKALRLALPVLLGLALAAPSLPVYPFYYRRDDSRLRTLAAFLRERAAPGVALDFAGYSPPWTRFYFDTFVRWYLPGVFEPPLPEGGSDFRQCLLVEPEGETAPPPPPGAVPLGSLARVRVFRAPLINAAPLLLRPNASGQVFFQTDLQTLPKAFAQIRSSRNVRLNRKGLLPADRSASGSVTYAFAPLPGERIALTRLALDARVHGYPGIPVSGRVMVLVGPSPAKLVPYDPGALPPPGDTLYVRLILEPGPRRETVEVTRLALAAAVSGRPDPGVTPETEEKKRLAANTLVVPYEKDALYPDRRPLMTLPASQARDAGTAPVAVIGDTTYVDPAVSPDYGRLAAGKPLVLVNPGSLPIPVNVWKLGGSPQGPHLTVGDTTFQVPLTGKKIVATLAARDRGEVALNPLFTPDGYDPAMADVADRVTRLPKEPVLTCPDGKPCAVTYALVTGYPARTLRLAWFPRVFADAAGKNGVQAAYSTDGKTFQPLDALASSGTGRWEGLGVGRTVTADLGGFTGTLRLRFTLSGDAAQLWSSPETPMALSLSLDTGSLPALSLPPGRTPLRADCPEADGVVALPMPLSDSAIGAP</sequence>
<keyword evidence="5 8" id="KW-0812">Transmembrane</keyword>
<dbReference type="PANTHER" id="PTHR33908">
    <property type="entry name" value="MANNOSYLTRANSFERASE YKCB-RELATED"/>
    <property type="match status" value="1"/>
</dbReference>
<dbReference type="Pfam" id="PF13231">
    <property type="entry name" value="PMT_2"/>
    <property type="match status" value="1"/>
</dbReference>
<dbReference type="GO" id="GO:0009103">
    <property type="term" value="P:lipopolysaccharide biosynthetic process"/>
    <property type="evidence" value="ECO:0007669"/>
    <property type="project" value="UniProtKB-ARBA"/>
</dbReference>
<proteinExistence type="predicted"/>
<dbReference type="GO" id="GO:0016763">
    <property type="term" value="F:pentosyltransferase activity"/>
    <property type="evidence" value="ECO:0007669"/>
    <property type="project" value="TreeGrafter"/>
</dbReference>
<evidence type="ECO:0000256" key="8">
    <source>
        <dbReference type="SAM" id="Phobius"/>
    </source>
</evidence>
<keyword evidence="11" id="KW-1185">Reference proteome</keyword>
<dbReference type="InterPro" id="IPR050297">
    <property type="entry name" value="LipidA_mod_glycosyltrf_83"/>
</dbReference>
<name>E1K1S4_SOLFR</name>
<keyword evidence="3" id="KW-0328">Glycosyltransferase</keyword>
<gene>
    <name evidence="10" type="ORF">DesfrDRAFT_3824</name>
</gene>
<feature type="transmembrane region" description="Helical" evidence="8">
    <location>
        <begin position="234"/>
        <end position="253"/>
    </location>
</feature>
<dbReference type="RefSeq" id="WP_005996634.1">
    <property type="nucleotide sequence ID" value="NZ_AECZ01000044.1"/>
</dbReference>
<evidence type="ECO:0000256" key="5">
    <source>
        <dbReference type="ARBA" id="ARBA00022692"/>
    </source>
</evidence>
<feature type="transmembrane region" description="Helical" evidence="8">
    <location>
        <begin position="145"/>
        <end position="164"/>
    </location>
</feature>
<evidence type="ECO:0000313" key="10">
    <source>
        <dbReference type="EMBL" id="EFL49424.1"/>
    </source>
</evidence>
<dbReference type="PANTHER" id="PTHR33908:SF11">
    <property type="entry name" value="MEMBRANE PROTEIN"/>
    <property type="match status" value="1"/>
</dbReference>
<keyword evidence="2" id="KW-1003">Cell membrane</keyword>
<feature type="transmembrane region" description="Helical" evidence="8">
    <location>
        <begin position="351"/>
        <end position="370"/>
    </location>
</feature>
<dbReference type="eggNOG" id="COG5305">
    <property type="taxonomic scope" value="Bacteria"/>
</dbReference>
<dbReference type="AlphaFoldDB" id="E1K1S4"/>
<feature type="transmembrane region" description="Helical" evidence="8">
    <location>
        <begin position="116"/>
        <end position="133"/>
    </location>
</feature>
<accession>E1K1S4</accession>